<dbReference type="Gene3D" id="3.30.300.90">
    <property type="entry name" value="BolA-like"/>
    <property type="match status" value="1"/>
</dbReference>
<dbReference type="InterPro" id="IPR052275">
    <property type="entry name" value="Mt_Fe-S_assembly_factor"/>
</dbReference>
<comment type="caution">
    <text evidence="3">The sequence shown here is derived from an EMBL/GenBank/DDBJ whole genome shotgun (WGS) entry which is preliminary data.</text>
</comment>
<dbReference type="EMBL" id="JANBPT010000237">
    <property type="protein sequence ID" value="KAJ1925152.1"/>
    <property type="molecule type" value="Genomic_DNA"/>
</dbReference>
<proteinExistence type="inferred from homology"/>
<dbReference type="OrthoDB" id="203381at2759"/>
<reference evidence="3" key="1">
    <citation type="submission" date="2022-07" db="EMBL/GenBank/DDBJ databases">
        <title>Phylogenomic reconstructions and comparative analyses of Kickxellomycotina fungi.</title>
        <authorList>
            <person name="Reynolds N.K."/>
            <person name="Stajich J.E."/>
            <person name="Barry K."/>
            <person name="Grigoriev I.V."/>
            <person name="Crous P."/>
            <person name="Smith M.E."/>
        </authorList>
    </citation>
    <scope>NUCLEOTIDE SEQUENCE</scope>
    <source>
        <strain evidence="3">RSA 861</strain>
    </source>
</reference>
<keyword evidence="4" id="KW-1185">Reference proteome</keyword>
<gene>
    <name evidence="3" type="ORF">IWQ60_004749</name>
</gene>
<dbReference type="AlphaFoldDB" id="A0A9W8AFD6"/>
<name>A0A9W8AFD6_9FUNG</name>
<evidence type="ECO:0000256" key="1">
    <source>
        <dbReference type="ARBA" id="ARBA00005578"/>
    </source>
</evidence>
<dbReference type="GO" id="GO:0005759">
    <property type="term" value="C:mitochondrial matrix"/>
    <property type="evidence" value="ECO:0007669"/>
    <property type="project" value="TreeGrafter"/>
</dbReference>
<dbReference type="Proteomes" id="UP001150569">
    <property type="component" value="Unassembled WGS sequence"/>
</dbReference>
<comment type="similarity">
    <text evidence="1 2">Belongs to the BolA/IbaG family.</text>
</comment>
<evidence type="ECO:0008006" key="5">
    <source>
        <dbReference type="Google" id="ProtNLM"/>
    </source>
</evidence>
<evidence type="ECO:0000313" key="4">
    <source>
        <dbReference type="Proteomes" id="UP001150569"/>
    </source>
</evidence>
<evidence type="ECO:0000256" key="2">
    <source>
        <dbReference type="RuleBase" id="RU003860"/>
    </source>
</evidence>
<dbReference type="InterPro" id="IPR036065">
    <property type="entry name" value="BolA-like_sf"/>
</dbReference>
<accession>A0A9W8AFD6</accession>
<dbReference type="Pfam" id="PF01722">
    <property type="entry name" value="BolA"/>
    <property type="match status" value="1"/>
</dbReference>
<evidence type="ECO:0000313" key="3">
    <source>
        <dbReference type="EMBL" id="KAJ1925152.1"/>
    </source>
</evidence>
<dbReference type="PANTHER" id="PTHR46188:SF1">
    <property type="entry name" value="BOLA-LIKE PROTEIN 3"/>
    <property type="match status" value="1"/>
</dbReference>
<dbReference type="SUPFAM" id="SSF82657">
    <property type="entry name" value="BolA-like"/>
    <property type="match status" value="1"/>
</dbReference>
<dbReference type="InterPro" id="IPR002634">
    <property type="entry name" value="BolA"/>
</dbReference>
<dbReference type="PANTHER" id="PTHR46188">
    <property type="entry name" value="BOLA-LIKE PROTEIN 3"/>
    <property type="match status" value="1"/>
</dbReference>
<sequence length="105" mass="11648">MLRAVLNLQRSATPLRRAFSTPSFATEGERTIYEKLSKALSPEILAVSDVSGGCGSMYRVHIGATAFRGLNLVRQHRKVNEILKDDIAGMHGLQLETFVPQSEEY</sequence>
<protein>
    <recommendedName>
        <fullName evidence="5">Bola-like protein</fullName>
    </recommendedName>
</protein>
<organism evidence="3 4">
    <name type="scientific">Tieghemiomyces parasiticus</name>
    <dbReference type="NCBI Taxonomy" id="78921"/>
    <lineage>
        <taxon>Eukaryota</taxon>
        <taxon>Fungi</taxon>
        <taxon>Fungi incertae sedis</taxon>
        <taxon>Zoopagomycota</taxon>
        <taxon>Kickxellomycotina</taxon>
        <taxon>Dimargaritomycetes</taxon>
        <taxon>Dimargaritales</taxon>
        <taxon>Dimargaritaceae</taxon>
        <taxon>Tieghemiomyces</taxon>
    </lineage>
</organism>